<evidence type="ECO:0000313" key="2">
    <source>
        <dbReference type="EMBL" id="KKL17273.1"/>
    </source>
</evidence>
<dbReference type="Gene3D" id="3.40.1190.20">
    <property type="match status" value="1"/>
</dbReference>
<feature type="domain" description="Carbohydrate kinase PfkB" evidence="1">
    <location>
        <begin position="15"/>
        <end position="272"/>
    </location>
</feature>
<dbReference type="GO" id="GO:0005829">
    <property type="term" value="C:cytosol"/>
    <property type="evidence" value="ECO:0007669"/>
    <property type="project" value="TreeGrafter"/>
</dbReference>
<dbReference type="Pfam" id="PF00294">
    <property type="entry name" value="PfkB"/>
    <property type="match status" value="1"/>
</dbReference>
<organism evidence="2">
    <name type="scientific">marine sediment metagenome</name>
    <dbReference type="NCBI Taxonomy" id="412755"/>
    <lineage>
        <taxon>unclassified sequences</taxon>
        <taxon>metagenomes</taxon>
        <taxon>ecological metagenomes</taxon>
    </lineage>
</organism>
<dbReference type="SUPFAM" id="SSF53613">
    <property type="entry name" value="Ribokinase-like"/>
    <property type="match status" value="1"/>
</dbReference>
<gene>
    <name evidence="2" type="ORF">LCGC14_2487200</name>
</gene>
<evidence type="ECO:0000259" key="1">
    <source>
        <dbReference type="Pfam" id="PF00294"/>
    </source>
</evidence>
<dbReference type="InterPro" id="IPR029056">
    <property type="entry name" value="Ribokinase-like"/>
</dbReference>
<reference evidence="2" key="1">
    <citation type="journal article" date="2015" name="Nature">
        <title>Complex archaea that bridge the gap between prokaryotes and eukaryotes.</title>
        <authorList>
            <person name="Spang A."/>
            <person name="Saw J.H."/>
            <person name="Jorgensen S.L."/>
            <person name="Zaremba-Niedzwiedzka K."/>
            <person name="Martijn J."/>
            <person name="Lind A.E."/>
            <person name="van Eijk R."/>
            <person name="Schleper C."/>
            <person name="Guy L."/>
            <person name="Ettema T.J."/>
        </authorList>
    </citation>
    <scope>NUCLEOTIDE SEQUENCE</scope>
</reference>
<sequence>DPALALRYQHSDIFAGGVLAVANHIANFVEQVDVVTVLGEKESYEEFILSKLKSNISPYYVFKPNAPTLVKKRFVDGYSMNKLFEIYVMDDSLLDEKQDMELIAMFSEKLPSYDLVVVSDFGHGAISRDMIDILARNAPFLAVNTQSNAGNRGFNTITKYPKADYVSLAEHEIRMETRDAAGRLFPMIRKLAQDMSCRHFVVTRGKKGCMLTDRQGSLFQVPGFSQNVVDRVGAGDAFYAGLIAGVLEGLELEELGLRANAVAALTCRDVGPLRAQPGREDVDEFLR</sequence>
<comment type="caution">
    <text evidence="2">The sequence shown here is derived from an EMBL/GenBank/DDBJ whole genome shotgun (WGS) entry which is preliminary data.</text>
</comment>
<dbReference type="AlphaFoldDB" id="A0A0F9DZL1"/>
<name>A0A0F9DZL1_9ZZZZ</name>
<dbReference type="EMBL" id="LAZR01039325">
    <property type="protein sequence ID" value="KKL17273.1"/>
    <property type="molecule type" value="Genomic_DNA"/>
</dbReference>
<dbReference type="GO" id="GO:0033786">
    <property type="term" value="F:heptose-1-phosphate adenylyltransferase activity"/>
    <property type="evidence" value="ECO:0007669"/>
    <property type="project" value="TreeGrafter"/>
</dbReference>
<dbReference type="PANTHER" id="PTHR46969:SF1">
    <property type="entry name" value="BIFUNCTIONAL PROTEIN HLDE"/>
    <property type="match status" value="1"/>
</dbReference>
<protein>
    <recommendedName>
        <fullName evidence="1">Carbohydrate kinase PfkB domain-containing protein</fullName>
    </recommendedName>
</protein>
<proteinExistence type="predicted"/>
<dbReference type="PANTHER" id="PTHR46969">
    <property type="entry name" value="BIFUNCTIONAL PROTEIN HLDE"/>
    <property type="match status" value="1"/>
</dbReference>
<accession>A0A0F9DZL1</accession>
<dbReference type="GO" id="GO:0033785">
    <property type="term" value="F:heptose 7-phosphate kinase activity"/>
    <property type="evidence" value="ECO:0007669"/>
    <property type="project" value="TreeGrafter"/>
</dbReference>
<feature type="non-terminal residue" evidence="2">
    <location>
        <position position="1"/>
    </location>
</feature>
<dbReference type="InterPro" id="IPR011611">
    <property type="entry name" value="PfkB_dom"/>
</dbReference>